<evidence type="ECO:0000313" key="3">
    <source>
        <dbReference type="Proteomes" id="UP000001930"/>
    </source>
</evidence>
<dbReference type="EMBL" id="CP000085">
    <property type="protein sequence ID" value="ABC35405.1"/>
    <property type="molecule type" value="Genomic_DNA"/>
</dbReference>
<name>Q2T5V7_BURTA</name>
<sequence>MRGFRQPPPPLTAAAPPPPSHQLSPPTPKCRIDAIHAASAIRSYRGRVVARAIARPPSLGLPRLRSPPVAVLIPPASGRRQARRTGERPWAAGRRAESFAARRPLRRRAARPLHCPPGIRPRFRVRIGANPRRNIPTANEPTPTPFSPGADFASRPRGPYCLPWMHASRPLL</sequence>
<gene>
    <name evidence="2" type="ordered locus">BTH_II1246</name>
</gene>
<feature type="compositionally biased region" description="Pro residues" evidence="1">
    <location>
        <begin position="1"/>
        <end position="28"/>
    </location>
</feature>
<evidence type="ECO:0000256" key="1">
    <source>
        <dbReference type="SAM" id="MobiDB-lite"/>
    </source>
</evidence>
<dbReference type="KEGG" id="bte:BTH_II1246"/>
<evidence type="ECO:0000313" key="2">
    <source>
        <dbReference type="EMBL" id="ABC35405.1"/>
    </source>
</evidence>
<feature type="region of interest" description="Disordered" evidence="1">
    <location>
        <begin position="72"/>
        <end position="95"/>
    </location>
</feature>
<organism evidence="2 3">
    <name type="scientific">Burkholderia thailandensis (strain ATCC 700388 / DSM 13276 / CCUG 48851 / CIP 106301 / E264)</name>
    <dbReference type="NCBI Taxonomy" id="271848"/>
    <lineage>
        <taxon>Bacteria</taxon>
        <taxon>Pseudomonadati</taxon>
        <taxon>Pseudomonadota</taxon>
        <taxon>Betaproteobacteria</taxon>
        <taxon>Burkholderiales</taxon>
        <taxon>Burkholderiaceae</taxon>
        <taxon>Burkholderia</taxon>
        <taxon>pseudomallei group</taxon>
    </lineage>
</organism>
<keyword evidence="3" id="KW-1185">Reference proteome</keyword>
<dbReference type="HOGENOM" id="CLU_1552413_0_0_4"/>
<feature type="region of interest" description="Disordered" evidence="1">
    <location>
        <begin position="1"/>
        <end position="29"/>
    </location>
</feature>
<protein>
    <submittedName>
        <fullName evidence="2">Uncharacterized protein</fullName>
    </submittedName>
</protein>
<reference evidence="2 3" key="1">
    <citation type="journal article" date="2005" name="BMC Genomics">
        <title>Bacterial genome adaptation to niches: divergence of the potential virulence genes in three Burkholderia species of different survival strategies.</title>
        <authorList>
            <person name="Kim H.S."/>
            <person name="Schell M.A."/>
            <person name="Yu Y."/>
            <person name="Ulrich R.L."/>
            <person name="Sarria S.H."/>
            <person name="Nierman W.C."/>
            <person name="DeShazer D."/>
        </authorList>
    </citation>
    <scope>NUCLEOTIDE SEQUENCE [LARGE SCALE GENOMIC DNA]</scope>
    <source>
        <strain evidence="3">ATCC 700388 / DSM 13276 / CCUG 48851 / CIP 106301 / E264</strain>
    </source>
</reference>
<accession>Q2T5V7</accession>
<dbReference type="AlphaFoldDB" id="Q2T5V7"/>
<proteinExistence type="predicted"/>
<dbReference type="Proteomes" id="UP000001930">
    <property type="component" value="Chromosome II"/>
</dbReference>
<feature type="region of interest" description="Disordered" evidence="1">
    <location>
        <begin position="132"/>
        <end position="152"/>
    </location>
</feature>